<protein>
    <recommendedName>
        <fullName evidence="4">Inhibitor of vertebrate lysozyme</fullName>
    </recommendedName>
</protein>
<accession>A0A1U9LFQ9</accession>
<evidence type="ECO:0000313" key="3">
    <source>
        <dbReference type="Proteomes" id="UP000189055"/>
    </source>
</evidence>
<keyword evidence="1" id="KW-0732">Signal</keyword>
<dbReference type="Proteomes" id="UP000189055">
    <property type="component" value="Chromosome"/>
</dbReference>
<feature type="chain" id="PRO_5012459813" description="Inhibitor of vertebrate lysozyme" evidence="1">
    <location>
        <begin position="20"/>
        <end position="137"/>
    </location>
</feature>
<dbReference type="Gene3D" id="3.40.1420.10">
    <property type="entry name" value="Inhibitor of vertebrate lysozyme"/>
    <property type="match status" value="1"/>
</dbReference>
<proteinExistence type="predicted"/>
<dbReference type="AlphaFoldDB" id="A0A1U9LFQ9"/>
<sequence length="137" mass="15170">MKKLPFMMLAFCLATPAFAQSTQTSADLAKTAHYRHAYQSMTTLPEWVTHAAATSSPAETLKQNGKTYLVGHLCKPHDCADNQLDVVFSDKDKATWGLLSRRYGKTLYQMPLGEPDTDTLAALTASYNKNNPDDQVK</sequence>
<gene>
    <name evidence="2" type="ORF">A0U91_10410</name>
</gene>
<evidence type="ECO:0000256" key="1">
    <source>
        <dbReference type="SAM" id="SignalP"/>
    </source>
</evidence>
<name>A0A1U9LFQ9_9PROT</name>
<dbReference type="RefSeq" id="WP_077931005.1">
    <property type="nucleotide sequence ID" value="NZ_CP014687.1"/>
</dbReference>
<evidence type="ECO:0000313" key="2">
    <source>
        <dbReference type="EMBL" id="AQT05219.1"/>
    </source>
</evidence>
<feature type="signal peptide" evidence="1">
    <location>
        <begin position="1"/>
        <end position="19"/>
    </location>
</feature>
<organism evidence="2 3">
    <name type="scientific">Acetobacter persici</name>
    <dbReference type="NCBI Taxonomy" id="1076596"/>
    <lineage>
        <taxon>Bacteria</taxon>
        <taxon>Pseudomonadati</taxon>
        <taxon>Pseudomonadota</taxon>
        <taxon>Alphaproteobacteria</taxon>
        <taxon>Acetobacterales</taxon>
        <taxon>Acetobacteraceae</taxon>
        <taxon>Acetobacter</taxon>
    </lineage>
</organism>
<dbReference type="KEGG" id="aper:A0U91_10410"/>
<dbReference type="EMBL" id="CP014687">
    <property type="protein sequence ID" value="AQT05219.1"/>
    <property type="molecule type" value="Genomic_DNA"/>
</dbReference>
<dbReference type="Pfam" id="PF08816">
    <property type="entry name" value="Ivy"/>
    <property type="match status" value="1"/>
</dbReference>
<dbReference type="InterPro" id="IPR036501">
    <property type="entry name" value="Inhibitor_vert_lysozyme_sf"/>
</dbReference>
<dbReference type="SUPFAM" id="SSF89872">
    <property type="entry name" value="Inhibitor of vertebrate lysozyme, Ivy"/>
    <property type="match status" value="1"/>
</dbReference>
<reference evidence="2 3" key="1">
    <citation type="submission" date="2016-03" db="EMBL/GenBank/DDBJ databases">
        <title>Acetic acid bacteria sequencing.</title>
        <authorList>
            <person name="Brandt J."/>
            <person name="Jakob F."/>
            <person name="Vogel R.F."/>
        </authorList>
    </citation>
    <scope>NUCLEOTIDE SEQUENCE [LARGE SCALE GENOMIC DNA]</scope>
    <source>
        <strain evidence="2 3">TMW2.1084</strain>
    </source>
</reference>
<evidence type="ECO:0008006" key="4">
    <source>
        <dbReference type="Google" id="ProtNLM"/>
    </source>
</evidence>